<protein>
    <submittedName>
        <fullName evidence="2">Uncharacterized protein</fullName>
    </submittedName>
</protein>
<evidence type="ECO:0000256" key="1">
    <source>
        <dbReference type="SAM" id="Phobius"/>
    </source>
</evidence>
<dbReference type="AlphaFoldDB" id="A0A453PWH5"/>
<organism evidence="2 3">
    <name type="scientific">Aegilops tauschii subsp. strangulata</name>
    <name type="common">Goatgrass</name>
    <dbReference type="NCBI Taxonomy" id="200361"/>
    <lineage>
        <taxon>Eukaryota</taxon>
        <taxon>Viridiplantae</taxon>
        <taxon>Streptophyta</taxon>
        <taxon>Embryophyta</taxon>
        <taxon>Tracheophyta</taxon>
        <taxon>Spermatophyta</taxon>
        <taxon>Magnoliopsida</taxon>
        <taxon>Liliopsida</taxon>
        <taxon>Poales</taxon>
        <taxon>Poaceae</taxon>
        <taxon>BOP clade</taxon>
        <taxon>Pooideae</taxon>
        <taxon>Triticodae</taxon>
        <taxon>Triticeae</taxon>
        <taxon>Triticinae</taxon>
        <taxon>Aegilops</taxon>
    </lineage>
</organism>
<reference evidence="2" key="5">
    <citation type="journal article" date="2021" name="G3 (Bethesda)">
        <title>Aegilops tauschii genome assembly Aet v5.0 features greater sequence contiguity and improved annotation.</title>
        <authorList>
            <person name="Wang L."/>
            <person name="Zhu T."/>
            <person name="Rodriguez J.C."/>
            <person name="Deal K.R."/>
            <person name="Dubcovsky J."/>
            <person name="McGuire P.E."/>
            <person name="Lux T."/>
            <person name="Spannagl M."/>
            <person name="Mayer K.F.X."/>
            <person name="Baldrich P."/>
            <person name="Meyers B.C."/>
            <person name="Huo N."/>
            <person name="Gu Y.Q."/>
            <person name="Zhou H."/>
            <person name="Devos K.M."/>
            <person name="Bennetzen J.L."/>
            <person name="Unver T."/>
            <person name="Budak H."/>
            <person name="Gulick P.J."/>
            <person name="Galiba G."/>
            <person name="Kalapos B."/>
            <person name="Nelson D.R."/>
            <person name="Li P."/>
            <person name="You F.M."/>
            <person name="Luo M.C."/>
            <person name="Dvorak J."/>
        </authorList>
    </citation>
    <scope>NUCLEOTIDE SEQUENCE [LARGE SCALE GENOMIC DNA]</scope>
    <source>
        <strain evidence="2">cv. AL8/78</strain>
    </source>
</reference>
<dbReference type="Gramene" id="AET6Gv20881600.6">
    <property type="protein sequence ID" value="AET6Gv20881600.6"/>
    <property type="gene ID" value="AET6Gv20881600"/>
</dbReference>
<reference evidence="2" key="3">
    <citation type="journal article" date="2017" name="Nature">
        <title>Genome sequence of the progenitor of the wheat D genome Aegilops tauschii.</title>
        <authorList>
            <person name="Luo M.C."/>
            <person name="Gu Y.Q."/>
            <person name="Puiu D."/>
            <person name="Wang H."/>
            <person name="Twardziok S.O."/>
            <person name="Deal K.R."/>
            <person name="Huo N."/>
            <person name="Zhu T."/>
            <person name="Wang L."/>
            <person name="Wang Y."/>
            <person name="McGuire P.E."/>
            <person name="Liu S."/>
            <person name="Long H."/>
            <person name="Ramasamy R.K."/>
            <person name="Rodriguez J.C."/>
            <person name="Van S.L."/>
            <person name="Yuan L."/>
            <person name="Wang Z."/>
            <person name="Xia Z."/>
            <person name="Xiao L."/>
            <person name="Anderson O.D."/>
            <person name="Ouyang S."/>
            <person name="Liang Y."/>
            <person name="Zimin A.V."/>
            <person name="Pertea G."/>
            <person name="Qi P."/>
            <person name="Bennetzen J.L."/>
            <person name="Dai X."/>
            <person name="Dawson M.W."/>
            <person name="Muller H.G."/>
            <person name="Kugler K."/>
            <person name="Rivarola-Duarte L."/>
            <person name="Spannagl M."/>
            <person name="Mayer K.F.X."/>
            <person name="Lu F.H."/>
            <person name="Bevan M.W."/>
            <person name="Leroy P."/>
            <person name="Li P."/>
            <person name="You F.M."/>
            <person name="Sun Q."/>
            <person name="Liu Z."/>
            <person name="Lyons E."/>
            <person name="Wicker T."/>
            <person name="Salzberg S.L."/>
            <person name="Devos K.M."/>
            <person name="Dvorak J."/>
        </authorList>
    </citation>
    <scope>NUCLEOTIDE SEQUENCE [LARGE SCALE GENOMIC DNA]</scope>
    <source>
        <strain evidence="2">cv. AL8/78</strain>
    </source>
</reference>
<dbReference type="Proteomes" id="UP000015105">
    <property type="component" value="Chromosome 6D"/>
</dbReference>
<feature type="transmembrane region" description="Helical" evidence="1">
    <location>
        <begin position="38"/>
        <end position="61"/>
    </location>
</feature>
<proteinExistence type="predicted"/>
<dbReference type="EnsemblPlants" id="AET6Gv20881600.6">
    <property type="protein sequence ID" value="AET6Gv20881600.6"/>
    <property type="gene ID" value="AET6Gv20881600"/>
</dbReference>
<reference evidence="3" key="2">
    <citation type="journal article" date="2017" name="Nat. Plants">
        <title>The Aegilops tauschii genome reveals multiple impacts of transposons.</title>
        <authorList>
            <person name="Zhao G."/>
            <person name="Zou C."/>
            <person name="Li K."/>
            <person name="Wang K."/>
            <person name="Li T."/>
            <person name="Gao L."/>
            <person name="Zhang X."/>
            <person name="Wang H."/>
            <person name="Yang Z."/>
            <person name="Liu X."/>
            <person name="Jiang W."/>
            <person name="Mao L."/>
            <person name="Kong X."/>
            <person name="Jiao Y."/>
            <person name="Jia J."/>
        </authorList>
    </citation>
    <scope>NUCLEOTIDE SEQUENCE [LARGE SCALE GENOMIC DNA]</scope>
    <source>
        <strain evidence="3">cv. AL8/78</strain>
    </source>
</reference>
<accession>A0A453PWH5</accession>
<evidence type="ECO:0000313" key="2">
    <source>
        <dbReference type="EnsemblPlants" id="AET6Gv20881600.6"/>
    </source>
</evidence>
<reference evidence="2" key="4">
    <citation type="submission" date="2019-03" db="UniProtKB">
        <authorList>
            <consortium name="EnsemblPlants"/>
        </authorList>
    </citation>
    <scope>IDENTIFICATION</scope>
</reference>
<keyword evidence="1" id="KW-0472">Membrane</keyword>
<keyword evidence="1" id="KW-0812">Transmembrane</keyword>
<name>A0A453PWH5_AEGTS</name>
<keyword evidence="1" id="KW-1133">Transmembrane helix</keyword>
<reference evidence="3" key="1">
    <citation type="journal article" date="2014" name="Science">
        <title>Ancient hybridizations among the ancestral genomes of bread wheat.</title>
        <authorList>
            <consortium name="International Wheat Genome Sequencing Consortium,"/>
            <person name="Marcussen T."/>
            <person name="Sandve S.R."/>
            <person name="Heier L."/>
            <person name="Spannagl M."/>
            <person name="Pfeifer M."/>
            <person name="Jakobsen K.S."/>
            <person name="Wulff B.B."/>
            <person name="Steuernagel B."/>
            <person name="Mayer K.F."/>
            <person name="Olsen O.A."/>
        </authorList>
    </citation>
    <scope>NUCLEOTIDE SEQUENCE [LARGE SCALE GENOMIC DNA]</scope>
    <source>
        <strain evidence="3">cv. AL8/78</strain>
    </source>
</reference>
<keyword evidence="3" id="KW-1185">Reference proteome</keyword>
<evidence type="ECO:0000313" key="3">
    <source>
        <dbReference type="Proteomes" id="UP000015105"/>
    </source>
</evidence>
<sequence>MESTARLRRGRRNWVWEKCCCRCRIWGRRRKGSVKQRLLWELLFDAFYVKFWICCLTMRAANQST</sequence>